<dbReference type="GO" id="GO:0008270">
    <property type="term" value="F:zinc ion binding"/>
    <property type="evidence" value="ECO:0007669"/>
    <property type="project" value="InterPro"/>
</dbReference>
<evidence type="ECO:0000256" key="2">
    <source>
        <dbReference type="ARBA" id="ARBA00009045"/>
    </source>
</evidence>
<keyword evidence="4" id="KW-0378">Hydrolase</keyword>
<keyword evidence="11" id="KW-1185">Reference proteome</keyword>
<comment type="similarity">
    <text evidence="2">Belongs to the peptidase S54 family.</text>
</comment>
<evidence type="ECO:0000256" key="3">
    <source>
        <dbReference type="ARBA" id="ARBA00022692"/>
    </source>
</evidence>
<comment type="subcellular location">
    <subcellularLocation>
        <location evidence="1">Membrane</location>
        <topology evidence="1">Multi-pass membrane protein</topology>
    </subcellularLocation>
</comment>
<comment type="caution">
    <text evidence="10">The sequence shown here is derived from an EMBL/GenBank/DDBJ whole genome shotgun (WGS) entry which is preliminary data.</text>
</comment>
<feature type="domain" description="Peptidase S54 rhomboid" evidence="9">
    <location>
        <begin position="120"/>
        <end position="250"/>
    </location>
</feature>
<feature type="transmembrane region" description="Helical" evidence="7">
    <location>
        <begin position="130"/>
        <end position="149"/>
    </location>
</feature>
<dbReference type="EMBL" id="LLZU01000037">
    <property type="protein sequence ID" value="KRV47333.1"/>
    <property type="molecule type" value="Genomic_DNA"/>
</dbReference>
<feature type="transmembrane region" description="Helical" evidence="7">
    <location>
        <begin position="214"/>
        <end position="231"/>
    </location>
</feature>
<evidence type="ECO:0000256" key="7">
    <source>
        <dbReference type="SAM" id="Phobius"/>
    </source>
</evidence>
<feature type="transmembrane region" description="Helical" evidence="7">
    <location>
        <begin position="161"/>
        <end position="180"/>
    </location>
</feature>
<feature type="transmembrane region" description="Helical" evidence="7">
    <location>
        <begin position="186"/>
        <end position="207"/>
    </location>
</feature>
<dbReference type="GO" id="GO:0004252">
    <property type="term" value="F:serine-type endopeptidase activity"/>
    <property type="evidence" value="ECO:0007669"/>
    <property type="project" value="InterPro"/>
</dbReference>
<dbReference type="InterPro" id="IPR022764">
    <property type="entry name" value="Peptidase_S54_rhomboid_dom"/>
</dbReference>
<name>A0A0T6LMU6_WENVI</name>
<feature type="transmembrane region" description="Helical" evidence="7">
    <location>
        <begin position="72"/>
        <end position="91"/>
    </location>
</feature>
<dbReference type="Gene3D" id="3.30.160.60">
    <property type="entry name" value="Classic Zinc Finger"/>
    <property type="match status" value="1"/>
</dbReference>
<evidence type="ECO:0000259" key="9">
    <source>
        <dbReference type="Pfam" id="PF01694"/>
    </source>
</evidence>
<dbReference type="PANTHER" id="PTHR43731">
    <property type="entry name" value="RHOMBOID PROTEASE"/>
    <property type="match status" value="1"/>
</dbReference>
<dbReference type="Pfam" id="PF00643">
    <property type="entry name" value="zf-B_box"/>
    <property type="match status" value="1"/>
</dbReference>
<dbReference type="InterPro" id="IPR000315">
    <property type="entry name" value="Znf_B-box"/>
</dbReference>
<evidence type="ECO:0000256" key="5">
    <source>
        <dbReference type="ARBA" id="ARBA00022989"/>
    </source>
</evidence>
<dbReference type="Proteomes" id="UP000050867">
    <property type="component" value="Unassembled WGS sequence"/>
</dbReference>
<accession>A0A0T6LMU6</accession>
<dbReference type="InterPro" id="IPR050925">
    <property type="entry name" value="Rhomboid_protease_S54"/>
</dbReference>
<evidence type="ECO:0000313" key="11">
    <source>
        <dbReference type="Proteomes" id="UP000050867"/>
    </source>
</evidence>
<feature type="domain" description="B box-type" evidence="8">
    <location>
        <begin position="8"/>
        <end position="37"/>
    </location>
</feature>
<keyword evidence="5 7" id="KW-1133">Transmembrane helix</keyword>
<feature type="transmembrane region" description="Helical" evidence="7">
    <location>
        <begin position="261"/>
        <end position="280"/>
    </location>
</feature>
<evidence type="ECO:0000256" key="6">
    <source>
        <dbReference type="ARBA" id="ARBA00023136"/>
    </source>
</evidence>
<reference evidence="10 11" key="1">
    <citation type="submission" date="2015-10" db="EMBL/GenBank/DDBJ databases">
        <title>Draft genome sequence of pyrrolomycin-producing Streptomyces vitaminophilus.</title>
        <authorList>
            <person name="Graham D.E."/>
            <person name="Mahan K.M."/>
            <person name="Klingeman D.M."/>
            <person name="Hettich R.L."/>
            <person name="Parry R.J."/>
        </authorList>
    </citation>
    <scope>NUCLEOTIDE SEQUENCE [LARGE SCALE GENOMIC DNA]</scope>
    <source>
        <strain evidence="10 11">ATCC 31673</strain>
    </source>
</reference>
<protein>
    <submittedName>
        <fullName evidence="10">Rhomboid family protein</fullName>
    </submittedName>
</protein>
<dbReference type="SUPFAM" id="SSF57845">
    <property type="entry name" value="B-box zinc-binding domain"/>
    <property type="match status" value="1"/>
</dbReference>
<keyword evidence="6 7" id="KW-0472">Membrane</keyword>
<dbReference type="InterPro" id="IPR035952">
    <property type="entry name" value="Rhomboid-like_sf"/>
</dbReference>
<dbReference type="OrthoDB" id="9807874at2"/>
<dbReference type="RefSeq" id="WP_018384219.1">
    <property type="nucleotide sequence ID" value="NZ_LLZU01000037.1"/>
</dbReference>
<evidence type="ECO:0000256" key="4">
    <source>
        <dbReference type="ARBA" id="ARBA00022801"/>
    </source>
</evidence>
<sequence>MDGAPATQQMCYRHPDREANVRCTRCDRPVCPECMVSASVGFQCPQCVQQGHQGSRAPRTAFGGRVVSHDAVVTKSLIAVNVVVWLLALSLGDHFVMDLELVGRGVDYSGQLVGVAEGPDQWYRLLTAMFLHQAVAHIALNMLSLWWLGPALETALGRVRFLTLYLLAGLGGSAASFMLADANQASLGASGAIFGLLGGLGVVVHKLGGDTRPIIIVLVLNLAITFAFSGIDWRAHIGGLVMGGLVAAGMVYAPRQRRTQVQVLTCVGAVLLIVVMVWVGTVRITG</sequence>
<dbReference type="Pfam" id="PF01694">
    <property type="entry name" value="Rhomboid"/>
    <property type="match status" value="1"/>
</dbReference>
<dbReference type="SUPFAM" id="SSF144091">
    <property type="entry name" value="Rhomboid-like"/>
    <property type="match status" value="1"/>
</dbReference>
<organism evidence="10 11">
    <name type="scientific">Wenjunlia vitaminophila</name>
    <name type="common">Streptomyces vitaminophilus</name>
    <dbReference type="NCBI Taxonomy" id="76728"/>
    <lineage>
        <taxon>Bacteria</taxon>
        <taxon>Bacillati</taxon>
        <taxon>Actinomycetota</taxon>
        <taxon>Actinomycetes</taxon>
        <taxon>Kitasatosporales</taxon>
        <taxon>Streptomycetaceae</taxon>
        <taxon>Wenjunlia</taxon>
    </lineage>
</organism>
<dbReference type="eggNOG" id="COG0705">
    <property type="taxonomic scope" value="Bacteria"/>
</dbReference>
<dbReference type="Gene3D" id="1.20.1540.10">
    <property type="entry name" value="Rhomboid-like"/>
    <property type="match status" value="1"/>
</dbReference>
<dbReference type="GO" id="GO:0016020">
    <property type="term" value="C:membrane"/>
    <property type="evidence" value="ECO:0007669"/>
    <property type="project" value="UniProtKB-SubCell"/>
</dbReference>
<evidence type="ECO:0000313" key="10">
    <source>
        <dbReference type="EMBL" id="KRV47333.1"/>
    </source>
</evidence>
<dbReference type="PANTHER" id="PTHR43731:SF14">
    <property type="entry name" value="PRESENILIN-ASSOCIATED RHOMBOID-LIKE PROTEIN, MITOCHONDRIAL"/>
    <property type="match status" value="1"/>
</dbReference>
<feature type="transmembrane region" description="Helical" evidence="7">
    <location>
        <begin position="237"/>
        <end position="254"/>
    </location>
</feature>
<dbReference type="STRING" id="76728.AQ490_07670"/>
<keyword evidence="3 7" id="KW-0812">Transmembrane</keyword>
<evidence type="ECO:0000256" key="1">
    <source>
        <dbReference type="ARBA" id="ARBA00004141"/>
    </source>
</evidence>
<proteinExistence type="inferred from homology"/>
<dbReference type="AlphaFoldDB" id="A0A0T6LMU6"/>
<evidence type="ECO:0000259" key="8">
    <source>
        <dbReference type="Pfam" id="PF00643"/>
    </source>
</evidence>
<gene>
    <name evidence="10" type="ORF">AQ490_07670</name>
</gene>